<name>A0A1H0CQ56_9RHOB</name>
<keyword evidence="3" id="KW-1185">Reference proteome</keyword>
<dbReference type="AlphaFoldDB" id="A0A1H0CQ56"/>
<dbReference type="InterPro" id="IPR001296">
    <property type="entry name" value="Glyco_trans_1"/>
</dbReference>
<dbReference type="Proteomes" id="UP000324252">
    <property type="component" value="Unassembled WGS sequence"/>
</dbReference>
<dbReference type="RefSeq" id="WP_149786894.1">
    <property type="nucleotide sequence ID" value="NZ_FNIO01000001.1"/>
</dbReference>
<dbReference type="SUPFAM" id="SSF53756">
    <property type="entry name" value="UDP-Glycosyltransferase/glycogen phosphorylase"/>
    <property type="match status" value="1"/>
</dbReference>
<dbReference type="Pfam" id="PF00534">
    <property type="entry name" value="Glycos_transf_1"/>
    <property type="match status" value="1"/>
</dbReference>
<dbReference type="PANTHER" id="PTHR46656:SF3">
    <property type="entry name" value="PUTATIVE-RELATED"/>
    <property type="match status" value="1"/>
</dbReference>
<accession>A0A1H0CQ56</accession>
<dbReference type="OrthoDB" id="118340at2"/>
<gene>
    <name evidence="2" type="ORF">SAMN05444142_101191</name>
</gene>
<dbReference type="GO" id="GO:0016757">
    <property type="term" value="F:glycosyltransferase activity"/>
    <property type="evidence" value="ECO:0007669"/>
    <property type="project" value="InterPro"/>
</dbReference>
<dbReference type="PANTHER" id="PTHR46656">
    <property type="entry name" value="PUTATIVE-RELATED"/>
    <property type="match status" value="1"/>
</dbReference>
<keyword evidence="2" id="KW-0808">Transferase</keyword>
<sequence>MTIWPRLQGRLSTALGRARGGLGHIDGRSGGQLLGWAARSGAGGGALRVGMFGGRRFLAGTVANIFRGDLAEAGIGDGHHGFAFALTPELLSAAARAGGMVTLRALDPPGHEIGSLPLAAPAGAPPPRGQVPAALQDRLFGAMAALSFRRELPMPDGAAPALEPHALLFEPRDPARGGFAYGAYLRDRFGLPDGDGRDFLRWYLRHYAGLRNGLRVPIPARMIAELNAPAGPGGLSLATCLLQDSPAEVEEDFEAIYRWAARQVRAIHCADCLVPDRYADGLAGVPAEWQGRDWAPSRYMLRLRADEPALAALDLSTHTGRRWLALSMLALAVADPCTLRYLPAGLIERALDERAGESPFSAFVRAQSVPGAPVLTRADYAAALRLSGYDLDRGRFASLTAAGDRLEAAALPPAPGPVETDVQIIGPFGKSSGLGQAARLSALMLDKTGLRINRVDFDLDNPAPDQGAAGTGPCRRARVNLIHLNAESVPLAFAYLPDVFSGAYNIGYFFWELDSPADCHRLGMGLLDEIWVSGDYGVEIYRPATGRPVTNVGMCVAEMPEVDRAQARAGLRARFGFARDSFVFFLSFDSFSFVRRKNPAGAVRAFRDAFPNDPGVRLVIKTQNRRRISDPAHRAEWDGIEAAMRADPRIAVLDETMDHAALWHLMAGCDAYLSLHRSEGWGFGMIEAMALRVPVVCTAYSGNMAFCNDDTAFLVGASPVEAAPGDYIFVRPGQCWGEPDHAQAVAQLRAVRGDAALRDARAGAAWCNVQDRFAADAVAGRYAARLRRILEGR</sequence>
<dbReference type="Gene3D" id="3.40.50.2000">
    <property type="entry name" value="Glycogen Phosphorylase B"/>
    <property type="match status" value="1"/>
</dbReference>
<proteinExistence type="predicted"/>
<evidence type="ECO:0000313" key="3">
    <source>
        <dbReference type="Proteomes" id="UP000324252"/>
    </source>
</evidence>
<dbReference type="EMBL" id="FQZZ01000001">
    <property type="protein sequence ID" value="SHJ42035.1"/>
    <property type="molecule type" value="Genomic_DNA"/>
</dbReference>
<evidence type="ECO:0000259" key="1">
    <source>
        <dbReference type="Pfam" id="PF00534"/>
    </source>
</evidence>
<protein>
    <submittedName>
        <fullName evidence="2">Glycosyl transferases group 1</fullName>
    </submittedName>
</protein>
<reference evidence="2 3" key="1">
    <citation type="submission" date="2016-11" db="EMBL/GenBank/DDBJ databases">
        <authorList>
            <person name="Varghese N."/>
            <person name="Submissions S."/>
        </authorList>
    </citation>
    <scope>NUCLEOTIDE SEQUENCE [LARGE SCALE GENOMIC DNA]</scope>
    <source>
        <strain evidence="2 3">DSM 29620</strain>
    </source>
</reference>
<feature type="domain" description="Glycosyl transferase family 1" evidence="1">
    <location>
        <begin position="593"/>
        <end position="715"/>
    </location>
</feature>
<organism evidence="2 3">
    <name type="scientific">Lutimaribacter pacificus</name>
    <dbReference type="NCBI Taxonomy" id="391948"/>
    <lineage>
        <taxon>Bacteria</taxon>
        <taxon>Pseudomonadati</taxon>
        <taxon>Pseudomonadota</taxon>
        <taxon>Alphaproteobacteria</taxon>
        <taxon>Rhodobacterales</taxon>
        <taxon>Roseobacteraceae</taxon>
        <taxon>Lutimaribacter</taxon>
    </lineage>
</organism>
<evidence type="ECO:0000313" key="2">
    <source>
        <dbReference type="EMBL" id="SHJ42035.1"/>
    </source>
</evidence>